<protein>
    <submittedName>
        <fullName evidence="6">ATPase</fullName>
    </submittedName>
</protein>
<dbReference type="OrthoDB" id="24581at2157"/>
<reference evidence="6" key="1">
    <citation type="journal article" date="2014" name="Int. J. Syst. Evol. Microbiol.">
        <title>Complete genome sequence of Corynebacterium casei LMG S-19264T (=DSM 44701T), isolated from a smear-ripened cheese.</title>
        <authorList>
            <consortium name="US DOE Joint Genome Institute (JGI-PGF)"/>
            <person name="Walter F."/>
            <person name="Albersmeier A."/>
            <person name="Kalinowski J."/>
            <person name="Ruckert C."/>
        </authorList>
    </citation>
    <scope>NUCLEOTIDE SEQUENCE</scope>
    <source>
        <strain evidence="6">JCM 11219</strain>
    </source>
</reference>
<dbReference type="Gene3D" id="3.40.50.300">
    <property type="entry name" value="P-loop containing nucleotide triphosphate hydrolases"/>
    <property type="match status" value="1"/>
</dbReference>
<gene>
    <name evidence="6" type="ORF">GCM10007112_22410</name>
    <name evidence="5" type="ORF">Vsou_03660</name>
</gene>
<keyword evidence="1" id="KW-0547">Nucleotide-binding</keyword>
<reference evidence="6" key="2">
    <citation type="submission" date="2020-09" db="EMBL/GenBank/DDBJ databases">
        <authorList>
            <person name="Sun Q."/>
            <person name="Ohkuma M."/>
        </authorList>
    </citation>
    <scope>NUCLEOTIDE SEQUENCE</scope>
    <source>
        <strain evidence="6">JCM 11219</strain>
    </source>
</reference>
<name>A0A830EHD1_9CREN</name>
<keyword evidence="8" id="KW-1185">Reference proteome</keyword>
<dbReference type="Pfam" id="PF17863">
    <property type="entry name" value="AAA_lid_2"/>
    <property type="match status" value="1"/>
</dbReference>
<dbReference type="AlphaFoldDB" id="A0A830EHD1"/>
<evidence type="ECO:0000313" key="5">
    <source>
        <dbReference type="EMBL" id="BDR91273.1"/>
    </source>
</evidence>
<dbReference type="RefSeq" id="WP_188603999.1">
    <property type="nucleotide sequence ID" value="NZ_BMNM01000012.1"/>
</dbReference>
<accession>A0A830EHD1</accession>
<dbReference type="GO" id="GO:0005524">
    <property type="term" value="F:ATP binding"/>
    <property type="evidence" value="ECO:0007669"/>
    <property type="project" value="UniProtKB-KW"/>
</dbReference>
<evidence type="ECO:0000256" key="2">
    <source>
        <dbReference type="ARBA" id="ARBA00022840"/>
    </source>
</evidence>
<dbReference type="InterPro" id="IPR027417">
    <property type="entry name" value="P-loop_NTPase"/>
</dbReference>
<feature type="domain" description="ChlI/MoxR AAA lid" evidence="4">
    <location>
        <begin position="241"/>
        <end position="306"/>
    </location>
</feature>
<evidence type="ECO:0000313" key="8">
    <source>
        <dbReference type="Proteomes" id="UP001060771"/>
    </source>
</evidence>
<organism evidence="6 7">
    <name type="scientific">Vulcanisaeta souniana JCM 11219</name>
    <dbReference type="NCBI Taxonomy" id="1293586"/>
    <lineage>
        <taxon>Archaea</taxon>
        <taxon>Thermoproteota</taxon>
        <taxon>Thermoprotei</taxon>
        <taxon>Thermoproteales</taxon>
        <taxon>Thermoproteaceae</taxon>
        <taxon>Vulcanisaeta</taxon>
    </lineage>
</organism>
<evidence type="ECO:0000313" key="6">
    <source>
        <dbReference type="EMBL" id="GGI84940.1"/>
    </source>
</evidence>
<evidence type="ECO:0000259" key="3">
    <source>
        <dbReference type="Pfam" id="PF07726"/>
    </source>
</evidence>
<evidence type="ECO:0000313" key="7">
    <source>
        <dbReference type="Proteomes" id="UP000657075"/>
    </source>
</evidence>
<feature type="domain" description="ATPase AAA-3" evidence="3">
    <location>
        <begin position="43"/>
        <end position="173"/>
    </location>
</feature>
<reference evidence="8" key="3">
    <citation type="submission" date="2022-09" db="EMBL/GenBank/DDBJ databases">
        <title>Complete genome sequence of Vulcanisaeta souniana.</title>
        <authorList>
            <person name="Kato S."/>
            <person name="Itoh T."/>
            <person name="Ohkuma M."/>
        </authorList>
    </citation>
    <scope>NUCLEOTIDE SEQUENCE [LARGE SCALE GENOMIC DNA]</scope>
    <source>
        <strain evidence="8">JCM 11219</strain>
    </source>
</reference>
<dbReference type="InterPro" id="IPR041628">
    <property type="entry name" value="ChlI/MoxR_AAA_lid"/>
</dbReference>
<sequence>MAALNIDMIRGKIKAIVGEILGYYSGKEEVIRKILAAALAGGHVLLEDKPGVGKTFLAKLMAKVLGLQFSRIQFTPDLLPSDIVGTKVWRPSEGRFVVMTGPVFANFILADEINRAPPKTQAALLEAMEELQVTIEGETYKLPQPFIVIATQNPIEYEGTYPLPEAQMDRFMLKMSLGYPSEDEEGELLSRRIKWMTDDPTGYANTITNTNDLLAIRQFIEGKVRVDQDIIKYILAFRVIRDDERVAAGPSPRGLLSLLRIARAIAVIDGRDYVIPDDVKSVAADTLGHRIVLKPEYAIESEITGRDIVLEYLGKISVPK</sequence>
<dbReference type="PANTHER" id="PTHR42759">
    <property type="entry name" value="MOXR FAMILY PROTEIN"/>
    <property type="match status" value="1"/>
</dbReference>
<dbReference type="GO" id="GO:0016887">
    <property type="term" value="F:ATP hydrolysis activity"/>
    <property type="evidence" value="ECO:0007669"/>
    <property type="project" value="InterPro"/>
</dbReference>
<dbReference type="EMBL" id="BMNM01000012">
    <property type="protein sequence ID" value="GGI84940.1"/>
    <property type="molecule type" value="Genomic_DNA"/>
</dbReference>
<dbReference type="PIRSF" id="PIRSF002849">
    <property type="entry name" value="AAA_ATPase_chaperone_MoxR_prd"/>
    <property type="match status" value="1"/>
</dbReference>
<dbReference type="SUPFAM" id="SSF52540">
    <property type="entry name" value="P-loop containing nucleoside triphosphate hydrolases"/>
    <property type="match status" value="1"/>
</dbReference>
<dbReference type="InterPro" id="IPR050764">
    <property type="entry name" value="CbbQ/NirQ/NorQ/GpvN"/>
</dbReference>
<dbReference type="Proteomes" id="UP001060771">
    <property type="component" value="Chromosome"/>
</dbReference>
<dbReference type="FunFam" id="3.40.50.300:FF:000640">
    <property type="entry name" value="MoxR family ATPase"/>
    <property type="match status" value="1"/>
</dbReference>
<dbReference type="Gene3D" id="1.10.8.80">
    <property type="entry name" value="Magnesium chelatase subunit I, C-Terminal domain"/>
    <property type="match status" value="1"/>
</dbReference>
<dbReference type="Pfam" id="PF07726">
    <property type="entry name" value="AAA_3"/>
    <property type="match status" value="1"/>
</dbReference>
<dbReference type="InterPro" id="IPR011703">
    <property type="entry name" value="ATPase_AAA-3"/>
</dbReference>
<evidence type="ECO:0000256" key="1">
    <source>
        <dbReference type="ARBA" id="ARBA00022741"/>
    </source>
</evidence>
<evidence type="ECO:0000259" key="4">
    <source>
        <dbReference type="Pfam" id="PF17863"/>
    </source>
</evidence>
<dbReference type="PANTHER" id="PTHR42759:SF1">
    <property type="entry name" value="MAGNESIUM-CHELATASE SUBUNIT CHLD"/>
    <property type="match status" value="1"/>
</dbReference>
<keyword evidence="2" id="KW-0067">ATP-binding</keyword>
<dbReference type="EMBL" id="AP026830">
    <property type="protein sequence ID" value="BDR91273.1"/>
    <property type="molecule type" value="Genomic_DNA"/>
</dbReference>
<dbReference type="Proteomes" id="UP000657075">
    <property type="component" value="Unassembled WGS sequence"/>
</dbReference>
<reference evidence="5" key="4">
    <citation type="journal article" date="2023" name="Microbiol. Resour. Announc.">
        <title>Complete Genome Sequence of Vulcanisaeta souniana Strain IC-059, a Hyperthermophilic Archaeon Isolated from Hot Spring Water in Japan.</title>
        <authorList>
            <person name="Kato S."/>
            <person name="Itoh T."/>
            <person name="Wu L."/>
            <person name="Ma J."/>
            <person name="Ohkuma M."/>
        </authorList>
    </citation>
    <scope>NUCLEOTIDE SEQUENCE</scope>
    <source>
        <strain evidence="5">JCM 11219</strain>
    </source>
</reference>
<proteinExistence type="predicted"/>